<dbReference type="GO" id="GO:0032787">
    <property type="term" value="P:monocarboxylic acid metabolic process"/>
    <property type="evidence" value="ECO:0007669"/>
    <property type="project" value="UniProtKB-ARBA"/>
</dbReference>
<accession>R9PMS3</accession>
<dbReference type="PROSITE" id="PS00061">
    <property type="entry name" value="ADH_SHORT"/>
    <property type="match status" value="1"/>
</dbReference>
<dbReference type="EC" id="1.1.1.100" evidence="4"/>
<dbReference type="FunFam" id="3.40.50.720:FF:000173">
    <property type="entry name" value="3-oxoacyl-[acyl-carrier protein] reductase"/>
    <property type="match status" value="1"/>
</dbReference>
<proteinExistence type="inferred from homology"/>
<dbReference type="InterPro" id="IPR057326">
    <property type="entry name" value="KR_dom"/>
</dbReference>
<evidence type="ECO:0000259" key="3">
    <source>
        <dbReference type="SMART" id="SM00822"/>
    </source>
</evidence>
<dbReference type="PRINTS" id="PR00081">
    <property type="entry name" value="GDHRDH"/>
</dbReference>
<dbReference type="InterPro" id="IPR036291">
    <property type="entry name" value="NAD(P)-bd_dom_sf"/>
</dbReference>
<dbReference type="PRINTS" id="PR00080">
    <property type="entry name" value="SDRFAMILY"/>
</dbReference>
<keyword evidence="5" id="KW-1185">Reference proteome</keyword>
<protein>
    <submittedName>
        <fullName evidence="4">3-oxoacyl-[acyl-carrier protein] reductase</fullName>
        <ecNumber evidence="4">1.1.1.100</ecNumber>
    </submittedName>
</protein>
<dbReference type="SUPFAM" id="SSF51735">
    <property type="entry name" value="NAD(P)-binding Rossmann-fold domains"/>
    <property type="match status" value="1"/>
</dbReference>
<comment type="caution">
    <text evidence="4">The sequence shown here is derived from an EMBL/GenBank/DDBJ whole genome shotgun (WGS) entry which is preliminary data.</text>
</comment>
<dbReference type="AlphaFoldDB" id="R9PMS3"/>
<feature type="domain" description="Ketoreductase" evidence="3">
    <location>
        <begin position="5"/>
        <end position="182"/>
    </location>
</feature>
<organism evidence="4 5">
    <name type="scientific">Agarivorans albus MKT 106</name>
    <dbReference type="NCBI Taxonomy" id="1331007"/>
    <lineage>
        <taxon>Bacteria</taxon>
        <taxon>Pseudomonadati</taxon>
        <taxon>Pseudomonadota</taxon>
        <taxon>Gammaproteobacteria</taxon>
        <taxon>Alteromonadales</taxon>
        <taxon>Alteromonadaceae</taxon>
        <taxon>Agarivorans</taxon>
    </lineage>
</organism>
<dbReference type="GO" id="GO:0004316">
    <property type="term" value="F:3-oxoacyl-[acyl-carrier-protein] reductase (NADPH) activity"/>
    <property type="evidence" value="ECO:0007669"/>
    <property type="project" value="UniProtKB-EC"/>
</dbReference>
<dbReference type="Proteomes" id="UP000014461">
    <property type="component" value="Unassembled WGS sequence"/>
</dbReference>
<dbReference type="Gene3D" id="3.40.50.720">
    <property type="entry name" value="NAD(P)-binding Rossmann-like Domain"/>
    <property type="match status" value="1"/>
</dbReference>
<evidence type="ECO:0000256" key="1">
    <source>
        <dbReference type="ARBA" id="ARBA00006484"/>
    </source>
</evidence>
<dbReference type="Pfam" id="PF13561">
    <property type="entry name" value="adh_short_C2"/>
    <property type="match status" value="1"/>
</dbReference>
<dbReference type="STRING" id="1331007.AALB_2767"/>
<dbReference type="InterPro" id="IPR020904">
    <property type="entry name" value="Sc_DH/Rdtase_CS"/>
</dbReference>
<dbReference type="PANTHER" id="PTHR42879:SF2">
    <property type="entry name" value="3-OXOACYL-[ACYL-CARRIER-PROTEIN] REDUCTASE FABG"/>
    <property type="match status" value="1"/>
</dbReference>
<evidence type="ECO:0000256" key="2">
    <source>
        <dbReference type="ARBA" id="ARBA00023002"/>
    </source>
</evidence>
<dbReference type="SMART" id="SM00822">
    <property type="entry name" value="PKS_KR"/>
    <property type="match status" value="1"/>
</dbReference>
<dbReference type="InterPro" id="IPR002347">
    <property type="entry name" value="SDR_fam"/>
</dbReference>
<sequence length="243" mass="26027">MNNSKLVVVSGASQGLGLAICESLLKQGYKVLGLSRKHSDGFIELANLYSQQLDWLQCDLADLANIPQLCRDIVKQFGRPYALVNNAAVGHDGILATMHDSEIDQVMRLNVQSPILMTKYLTRPMLLNQEGRIINISSIIANTGFNGLSVYAASKAALQGFTGSLARELGKANITVNSVAPGFLETQMTEKLEGDKLDKIRRRTPLKSLASPQQAASAVCYLLSSEASAITGTTITVDAGSTA</sequence>
<name>R9PMS3_AGAAL</name>
<dbReference type="OrthoDB" id="9804774at2"/>
<dbReference type="EMBL" id="BARX01000019">
    <property type="protein sequence ID" value="GAD02687.1"/>
    <property type="molecule type" value="Genomic_DNA"/>
</dbReference>
<evidence type="ECO:0000313" key="4">
    <source>
        <dbReference type="EMBL" id="GAD02687.1"/>
    </source>
</evidence>
<reference evidence="4" key="1">
    <citation type="journal article" date="2013" name="Genome Announc.">
        <title>Draft Genome Sequence of Agarivorans albus Strain MKT 106T, an Agarolytic Marine Bacterium.</title>
        <authorList>
            <person name="Yasuike M."/>
            <person name="Nakamura Y."/>
            <person name="Kai W."/>
            <person name="Fujiwara A."/>
            <person name="Fukui Y."/>
            <person name="Satomi M."/>
            <person name="Sano M."/>
        </authorList>
    </citation>
    <scope>NUCLEOTIDE SEQUENCE [LARGE SCALE GENOMIC DNA]</scope>
</reference>
<comment type="similarity">
    <text evidence="1">Belongs to the short-chain dehydrogenases/reductases (SDR) family.</text>
</comment>
<gene>
    <name evidence="4" type="ORF">AALB_2767</name>
</gene>
<evidence type="ECO:0000313" key="5">
    <source>
        <dbReference type="Proteomes" id="UP000014461"/>
    </source>
</evidence>
<dbReference type="PANTHER" id="PTHR42879">
    <property type="entry name" value="3-OXOACYL-(ACYL-CARRIER-PROTEIN) REDUCTASE"/>
    <property type="match status" value="1"/>
</dbReference>
<dbReference type="InterPro" id="IPR050259">
    <property type="entry name" value="SDR"/>
</dbReference>
<keyword evidence="2 4" id="KW-0560">Oxidoreductase</keyword>
<dbReference type="RefSeq" id="WP_016402454.1">
    <property type="nucleotide sequence ID" value="NZ_BARX01000019.1"/>
</dbReference>